<proteinExistence type="predicted"/>
<reference evidence="2" key="2">
    <citation type="submission" date="2021-02" db="EMBL/GenBank/DDBJ databases">
        <authorList>
            <person name="Kimball J.A."/>
            <person name="Haas M.W."/>
            <person name="Macchietto M."/>
            <person name="Kono T."/>
            <person name="Duquette J."/>
            <person name="Shao M."/>
        </authorList>
    </citation>
    <scope>NUCLEOTIDE SEQUENCE</scope>
    <source>
        <tissue evidence="2">Fresh leaf tissue</tissue>
    </source>
</reference>
<organism evidence="2 3">
    <name type="scientific">Zizania palustris</name>
    <name type="common">Northern wild rice</name>
    <dbReference type="NCBI Taxonomy" id="103762"/>
    <lineage>
        <taxon>Eukaryota</taxon>
        <taxon>Viridiplantae</taxon>
        <taxon>Streptophyta</taxon>
        <taxon>Embryophyta</taxon>
        <taxon>Tracheophyta</taxon>
        <taxon>Spermatophyta</taxon>
        <taxon>Magnoliopsida</taxon>
        <taxon>Liliopsida</taxon>
        <taxon>Poales</taxon>
        <taxon>Poaceae</taxon>
        <taxon>BOP clade</taxon>
        <taxon>Oryzoideae</taxon>
        <taxon>Oryzeae</taxon>
        <taxon>Zizaniinae</taxon>
        <taxon>Zizania</taxon>
    </lineage>
</organism>
<comment type="caution">
    <text evidence="2">The sequence shown here is derived from an EMBL/GenBank/DDBJ whole genome shotgun (WGS) entry which is preliminary data.</text>
</comment>
<reference evidence="2" key="1">
    <citation type="journal article" date="2021" name="bioRxiv">
        <title>Whole Genome Assembly and Annotation of Northern Wild Rice, Zizania palustris L., Supports a Whole Genome Duplication in the Zizania Genus.</title>
        <authorList>
            <person name="Haas M."/>
            <person name="Kono T."/>
            <person name="Macchietto M."/>
            <person name="Millas R."/>
            <person name="McGilp L."/>
            <person name="Shao M."/>
            <person name="Duquette J."/>
            <person name="Hirsch C.N."/>
            <person name="Kimball J."/>
        </authorList>
    </citation>
    <scope>NUCLEOTIDE SEQUENCE</scope>
    <source>
        <tissue evidence="2">Fresh leaf tissue</tissue>
    </source>
</reference>
<keyword evidence="3" id="KW-1185">Reference proteome</keyword>
<feature type="compositionally biased region" description="Basic and acidic residues" evidence="1">
    <location>
        <begin position="11"/>
        <end position="28"/>
    </location>
</feature>
<name>A0A8J5RZB7_ZIZPA</name>
<evidence type="ECO:0000313" key="2">
    <source>
        <dbReference type="EMBL" id="KAG8057044.1"/>
    </source>
</evidence>
<dbReference type="AlphaFoldDB" id="A0A8J5RZB7"/>
<gene>
    <name evidence="2" type="ORF">GUJ93_ZPchr0002g25481</name>
</gene>
<accession>A0A8J5RZB7</accession>
<evidence type="ECO:0000256" key="1">
    <source>
        <dbReference type="SAM" id="MobiDB-lite"/>
    </source>
</evidence>
<dbReference type="EMBL" id="JAAALK010000287">
    <property type="protein sequence ID" value="KAG8057044.1"/>
    <property type="molecule type" value="Genomic_DNA"/>
</dbReference>
<protein>
    <submittedName>
        <fullName evidence="2">Uncharacterized protein</fullName>
    </submittedName>
</protein>
<dbReference type="Proteomes" id="UP000729402">
    <property type="component" value="Unassembled WGS sequence"/>
</dbReference>
<evidence type="ECO:0000313" key="3">
    <source>
        <dbReference type="Proteomes" id="UP000729402"/>
    </source>
</evidence>
<feature type="region of interest" description="Disordered" evidence="1">
    <location>
        <begin position="1"/>
        <end position="87"/>
    </location>
</feature>
<sequence>MQPRGTARSDIWTKERRYATRGGKREPPRAGAHPPEFAVITAVSIPSPPPLSPGAAVSDHREAGGGRRSGGRRGGWPFSAVRSRDEP</sequence>